<organism evidence="2 3">
    <name type="scientific">Colletotrichum salicis</name>
    <dbReference type="NCBI Taxonomy" id="1209931"/>
    <lineage>
        <taxon>Eukaryota</taxon>
        <taxon>Fungi</taxon>
        <taxon>Dikarya</taxon>
        <taxon>Ascomycota</taxon>
        <taxon>Pezizomycotina</taxon>
        <taxon>Sordariomycetes</taxon>
        <taxon>Hypocreomycetidae</taxon>
        <taxon>Glomerellales</taxon>
        <taxon>Glomerellaceae</taxon>
        <taxon>Colletotrichum</taxon>
        <taxon>Colletotrichum acutatum species complex</taxon>
    </lineage>
</organism>
<dbReference type="InterPro" id="IPR001279">
    <property type="entry name" value="Metallo-B-lactamas"/>
</dbReference>
<accession>A0A135TCC1</accession>
<reference evidence="2 3" key="1">
    <citation type="submission" date="2014-02" db="EMBL/GenBank/DDBJ databases">
        <title>The genome sequence of Colletotrichum salicis CBS 607.94.</title>
        <authorList>
            <person name="Baroncelli R."/>
            <person name="Thon M.R."/>
        </authorList>
    </citation>
    <scope>NUCLEOTIDE SEQUENCE [LARGE SCALE GENOMIC DNA]</scope>
    <source>
        <strain evidence="2 3">CBS 607.94</strain>
    </source>
</reference>
<evidence type="ECO:0000259" key="1">
    <source>
        <dbReference type="Pfam" id="PF00753"/>
    </source>
</evidence>
<dbReference type="Proteomes" id="UP000070121">
    <property type="component" value="Unassembled WGS sequence"/>
</dbReference>
<dbReference type="SUPFAM" id="SSF56281">
    <property type="entry name" value="Metallo-hydrolase/oxidoreductase"/>
    <property type="match status" value="1"/>
</dbReference>
<protein>
    <recommendedName>
        <fullName evidence="1">Metallo-beta-lactamase domain-containing protein</fullName>
    </recommendedName>
</protein>
<evidence type="ECO:0000313" key="3">
    <source>
        <dbReference type="Proteomes" id="UP000070121"/>
    </source>
</evidence>
<dbReference type="AlphaFoldDB" id="A0A135TCC1"/>
<dbReference type="OrthoDB" id="536211at2759"/>
<name>A0A135TCC1_9PEZI</name>
<dbReference type="Gene3D" id="3.60.15.10">
    <property type="entry name" value="Ribonuclease Z/Hydroxyacylglutathione hydrolase-like"/>
    <property type="match status" value="1"/>
</dbReference>
<sequence length="126" mass="13881">MESIAPLRADLYYAPPIPTSELLPDGSIGMWQPTVLTMISGPSEAALIDTSFTSTQAVSLGDWIQETLNGRTLTTIYITHGHGDHWFNIPYLISRFRGVKIVSTQASIDHMSTQLTPAYRKLSSVD</sequence>
<gene>
    <name evidence="2" type="ORF">CSAL01_01987</name>
</gene>
<keyword evidence="3" id="KW-1185">Reference proteome</keyword>
<dbReference type="Pfam" id="PF00753">
    <property type="entry name" value="Lactamase_B"/>
    <property type="match status" value="1"/>
</dbReference>
<evidence type="ECO:0000313" key="2">
    <source>
        <dbReference type="EMBL" id="KXH45825.1"/>
    </source>
</evidence>
<dbReference type="InterPro" id="IPR036866">
    <property type="entry name" value="RibonucZ/Hydroxyglut_hydro"/>
</dbReference>
<feature type="domain" description="Metallo-beta-lactamase" evidence="1">
    <location>
        <begin position="36"/>
        <end position="102"/>
    </location>
</feature>
<comment type="caution">
    <text evidence="2">The sequence shown here is derived from an EMBL/GenBank/DDBJ whole genome shotgun (WGS) entry which is preliminary data.</text>
</comment>
<dbReference type="EMBL" id="JFFI01002028">
    <property type="protein sequence ID" value="KXH45825.1"/>
    <property type="molecule type" value="Genomic_DNA"/>
</dbReference>
<proteinExistence type="predicted"/>
<dbReference type="STRING" id="1209931.A0A135TCC1"/>